<evidence type="ECO:0000259" key="7">
    <source>
        <dbReference type="PROSITE" id="PS50110"/>
    </source>
</evidence>
<reference evidence="8" key="1">
    <citation type="submission" date="2020-04" db="EMBL/GenBank/DDBJ databases">
        <authorList>
            <person name="Zhang T."/>
        </authorList>
    </citation>
    <scope>NUCLEOTIDE SEQUENCE</scope>
    <source>
        <strain evidence="8">HKST-UBA12</strain>
    </source>
</reference>
<accession>A0A955I4S2</accession>
<feature type="modified residue" description="4-aspartylphosphate" evidence="6">
    <location>
        <position position="55"/>
    </location>
</feature>
<evidence type="ECO:0000256" key="4">
    <source>
        <dbReference type="ARBA" id="ARBA00023125"/>
    </source>
</evidence>
<dbReference type="CDD" id="cd17574">
    <property type="entry name" value="REC_OmpR"/>
    <property type="match status" value="1"/>
</dbReference>
<keyword evidence="1 6" id="KW-0597">Phosphoprotein</keyword>
<dbReference type="PANTHER" id="PTHR44591">
    <property type="entry name" value="STRESS RESPONSE REGULATOR PROTEIN 1"/>
    <property type="match status" value="1"/>
</dbReference>
<dbReference type="Gene3D" id="3.40.50.2300">
    <property type="match status" value="1"/>
</dbReference>
<feature type="domain" description="Response regulatory" evidence="7">
    <location>
        <begin position="6"/>
        <end position="125"/>
    </location>
</feature>
<dbReference type="GO" id="GO:0000160">
    <property type="term" value="P:phosphorelay signal transduction system"/>
    <property type="evidence" value="ECO:0007669"/>
    <property type="project" value="UniProtKB-KW"/>
</dbReference>
<protein>
    <submittedName>
        <fullName evidence="8">Response regulator</fullName>
    </submittedName>
</protein>
<evidence type="ECO:0000256" key="5">
    <source>
        <dbReference type="ARBA" id="ARBA00023163"/>
    </source>
</evidence>
<dbReference type="PANTHER" id="PTHR44591:SF14">
    <property type="entry name" value="PROTEIN PILG"/>
    <property type="match status" value="1"/>
</dbReference>
<gene>
    <name evidence="8" type="ORF">KC640_00505</name>
</gene>
<evidence type="ECO:0000256" key="3">
    <source>
        <dbReference type="ARBA" id="ARBA00023015"/>
    </source>
</evidence>
<evidence type="ECO:0000256" key="6">
    <source>
        <dbReference type="PROSITE-ProRule" id="PRU00169"/>
    </source>
</evidence>
<dbReference type="InterPro" id="IPR011006">
    <property type="entry name" value="CheY-like_superfamily"/>
</dbReference>
<sequence length="146" mass="16155">MSDKKTILVVEDTESLSNVLKSELSQDGFEVITASNGEEGLTMADEKHPDLILLDIVMPEMDGMTMYKKLRESAWGRDALVIVLTNLPAKFSQEFSEILKADGVEYVVKLDTEITDIVAKVKQKLGITEEQVMPTPEIPEDPTAIA</sequence>
<dbReference type="InterPro" id="IPR050595">
    <property type="entry name" value="Bact_response_regulator"/>
</dbReference>
<comment type="caution">
    <text evidence="8">The sequence shown here is derived from an EMBL/GenBank/DDBJ whole genome shotgun (WGS) entry which is preliminary data.</text>
</comment>
<keyword evidence="2" id="KW-0902">Two-component regulatory system</keyword>
<dbReference type="InterPro" id="IPR001789">
    <property type="entry name" value="Sig_transdc_resp-reg_receiver"/>
</dbReference>
<keyword evidence="5" id="KW-0804">Transcription</keyword>
<evidence type="ECO:0000313" key="8">
    <source>
        <dbReference type="EMBL" id="MCA9378885.1"/>
    </source>
</evidence>
<reference evidence="8" key="2">
    <citation type="journal article" date="2021" name="Microbiome">
        <title>Successional dynamics and alternative stable states in a saline activated sludge microbial community over 9 years.</title>
        <authorList>
            <person name="Wang Y."/>
            <person name="Ye J."/>
            <person name="Ju F."/>
            <person name="Liu L."/>
            <person name="Boyd J.A."/>
            <person name="Deng Y."/>
            <person name="Parks D.H."/>
            <person name="Jiang X."/>
            <person name="Yin X."/>
            <person name="Woodcroft B.J."/>
            <person name="Tyson G.W."/>
            <person name="Hugenholtz P."/>
            <person name="Polz M.F."/>
            <person name="Zhang T."/>
        </authorList>
    </citation>
    <scope>NUCLEOTIDE SEQUENCE</scope>
    <source>
        <strain evidence="8">HKST-UBA12</strain>
    </source>
</reference>
<name>A0A955I4S2_9BACT</name>
<evidence type="ECO:0000313" key="9">
    <source>
        <dbReference type="Proteomes" id="UP000760819"/>
    </source>
</evidence>
<dbReference type="GO" id="GO:0003677">
    <property type="term" value="F:DNA binding"/>
    <property type="evidence" value="ECO:0007669"/>
    <property type="project" value="UniProtKB-KW"/>
</dbReference>
<dbReference type="Pfam" id="PF00072">
    <property type="entry name" value="Response_reg"/>
    <property type="match status" value="1"/>
</dbReference>
<dbReference type="EMBL" id="JAGQLI010000025">
    <property type="protein sequence ID" value="MCA9378885.1"/>
    <property type="molecule type" value="Genomic_DNA"/>
</dbReference>
<keyword evidence="4" id="KW-0238">DNA-binding</keyword>
<dbReference type="FunFam" id="3.40.50.2300:FF:000001">
    <property type="entry name" value="DNA-binding response regulator PhoB"/>
    <property type="match status" value="1"/>
</dbReference>
<organism evidence="8 9">
    <name type="scientific">Candidatus Dojkabacteria bacterium</name>
    <dbReference type="NCBI Taxonomy" id="2099670"/>
    <lineage>
        <taxon>Bacteria</taxon>
        <taxon>Candidatus Dojkabacteria</taxon>
    </lineage>
</organism>
<dbReference type="AlphaFoldDB" id="A0A955I4S2"/>
<evidence type="ECO:0000256" key="2">
    <source>
        <dbReference type="ARBA" id="ARBA00023012"/>
    </source>
</evidence>
<dbReference type="SMART" id="SM00448">
    <property type="entry name" value="REC"/>
    <property type="match status" value="1"/>
</dbReference>
<dbReference type="SUPFAM" id="SSF52172">
    <property type="entry name" value="CheY-like"/>
    <property type="match status" value="1"/>
</dbReference>
<keyword evidence="3" id="KW-0805">Transcription regulation</keyword>
<proteinExistence type="predicted"/>
<dbReference type="PROSITE" id="PS50110">
    <property type="entry name" value="RESPONSE_REGULATORY"/>
    <property type="match status" value="1"/>
</dbReference>
<evidence type="ECO:0000256" key="1">
    <source>
        <dbReference type="ARBA" id="ARBA00022553"/>
    </source>
</evidence>
<dbReference type="Proteomes" id="UP000760819">
    <property type="component" value="Unassembled WGS sequence"/>
</dbReference>